<gene>
    <name evidence="1" type="ORF">F383_16787</name>
</gene>
<accession>A0A0B0NUG9</accession>
<sequence>MSGACIGIETRASVRHVWDMHRPRDIQASVRPIWDIAPACCVSVAAKVARGSSPYVGEASHTII</sequence>
<keyword evidence="2" id="KW-1185">Reference proteome</keyword>
<reference evidence="2" key="1">
    <citation type="submission" date="2014-09" db="EMBL/GenBank/DDBJ databases">
        <authorList>
            <person name="Mudge J."/>
            <person name="Ramaraj T."/>
            <person name="Lindquist I.E."/>
            <person name="Bharti A.K."/>
            <person name="Sundararajan A."/>
            <person name="Cameron C.T."/>
            <person name="Woodward J.E."/>
            <person name="May G.D."/>
            <person name="Brubaker C."/>
            <person name="Broadhvest J."/>
            <person name="Wilkins T.A."/>
        </authorList>
    </citation>
    <scope>NUCLEOTIDE SEQUENCE</scope>
    <source>
        <strain evidence="2">cv. AKA8401</strain>
    </source>
</reference>
<organism evidence="1 2">
    <name type="scientific">Gossypium arboreum</name>
    <name type="common">Tree cotton</name>
    <name type="synonym">Gossypium nanking</name>
    <dbReference type="NCBI Taxonomy" id="29729"/>
    <lineage>
        <taxon>Eukaryota</taxon>
        <taxon>Viridiplantae</taxon>
        <taxon>Streptophyta</taxon>
        <taxon>Embryophyta</taxon>
        <taxon>Tracheophyta</taxon>
        <taxon>Spermatophyta</taxon>
        <taxon>Magnoliopsida</taxon>
        <taxon>eudicotyledons</taxon>
        <taxon>Gunneridae</taxon>
        <taxon>Pentapetalae</taxon>
        <taxon>rosids</taxon>
        <taxon>malvids</taxon>
        <taxon>Malvales</taxon>
        <taxon>Malvaceae</taxon>
        <taxon>Malvoideae</taxon>
        <taxon>Gossypium</taxon>
    </lineage>
</organism>
<dbReference type="EMBL" id="KN403861">
    <property type="protein sequence ID" value="KHG15474.1"/>
    <property type="molecule type" value="Genomic_DNA"/>
</dbReference>
<name>A0A0B0NUG9_GOSAR</name>
<proteinExistence type="predicted"/>
<dbReference type="Proteomes" id="UP000032142">
    <property type="component" value="Unassembled WGS sequence"/>
</dbReference>
<protein>
    <submittedName>
        <fullName evidence="1">Uncharacterized protein</fullName>
    </submittedName>
</protein>
<evidence type="ECO:0000313" key="1">
    <source>
        <dbReference type="EMBL" id="KHG15474.1"/>
    </source>
</evidence>
<dbReference type="AlphaFoldDB" id="A0A0B0NUG9"/>
<evidence type="ECO:0000313" key="2">
    <source>
        <dbReference type="Proteomes" id="UP000032142"/>
    </source>
</evidence>